<dbReference type="RefSeq" id="WP_048279931.1">
    <property type="nucleotide sequence ID" value="NZ_CACVCI010000001.1"/>
</dbReference>
<dbReference type="eggNOG" id="ENOG502ZRQF">
    <property type="taxonomic scope" value="Bacteria"/>
</dbReference>
<dbReference type="Proteomes" id="UP000036196">
    <property type="component" value="Unassembled WGS sequence"/>
</dbReference>
<protein>
    <submittedName>
        <fullName evidence="1">His-Xaa-Ser system protein HxsD</fullName>
    </submittedName>
</protein>
<evidence type="ECO:0000313" key="3">
    <source>
        <dbReference type="Proteomes" id="UP000036196"/>
    </source>
</evidence>
<name>A0A0J5N1W7_PLUGE</name>
<dbReference type="STRING" id="61647.LG71_16345"/>
<dbReference type="AlphaFoldDB" id="A0A0J5N1W7"/>
<comment type="caution">
    <text evidence="2">The sequence shown here is derived from an EMBL/GenBank/DDBJ whole genome shotgun (WGS) entry which is preliminary data.</text>
</comment>
<reference evidence="1" key="2">
    <citation type="submission" date="2024-02" db="EMBL/GenBank/DDBJ databases">
        <authorList>
            <consortium name="Clinical and Environmental Microbiology Branch: Whole genome sequencing antimicrobial resistance pathogens in the healthcare setting"/>
        </authorList>
    </citation>
    <scope>NUCLEOTIDE SEQUENCE</scope>
    <source>
        <strain evidence="1">2021DK-00143</strain>
    </source>
</reference>
<sequence>MNTVTQGQNSLGDFFMLPLNKTLYSTDVIMKTCYGFTDDYFIHLIKTSEEQVAVFFYSKEDSDSVAVINQAVKDFMHNLHENQMREIIYKETHVLHEEIVRKAFAPAVFLKSSV</sequence>
<gene>
    <name evidence="1" type="primary">hxsD</name>
    <name evidence="2" type="ORF">ABW06_17800</name>
    <name evidence="1" type="ORF">QEG54_004360</name>
</gene>
<organism evidence="2 3">
    <name type="scientific">Pluralibacter gergoviae</name>
    <name type="common">Enterobacter gergoviae</name>
    <dbReference type="NCBI Taxonomy" id="61647"/>
    <lineage>
        <taxon>Bacteria</taxon>
        <taxon>Pseudomonadati</taxon>
        <taxon>Pseudomonadota</taxon>
        <taxon>Gammaproteobacteria</taxon>
        <taxon>Enterobacterales</taxon>
        <taxon>Enterobacteriaceae</taxon>
        <taxon>Pluralibacter</taxon>
    </lineage>
</organism>
<accession>A0A0J5N1W7</accession>
<dbReference type="EMBL" id="ABLOKC030000031">
    <property type="protein sequence ID" value="EML1473555.1"/>
    <property type="molecule type" value="Genomic_DNA"/>
</dbReference>
<reference evidence="2 3" key="1">
    <citation type="submission" date="2015-05" db="EMBL/GenBank/DDBJ databases">
        <title>Genome sequences of Pluralibacter gergoviae.</title>
        <authorList>
            <person name="Greninger A.L."/>
            <person name="Miller S."/>
        </authorList>
    </citation>
    <scope>NUCLEOTIDE SEQUENCE [LARGE SCALE GENOMIC DNA]</scope>
    <source>
        <strain evidence="2 3">JS81F13</strain>
    </source>
</reference>
<dbReference type="InterPro" id="IPR023974">
    <property type="entry name" value="HxsD"/>
</dbReference>
<dbReference type="NCBIfam" id="TIGR03976">
    <property type="entry name" value="chp_LLNDYxLRE"/>
    <property type="match status" value="1"/>
</dbReference>
<evidence type="ECO:0000313" key="1">
    <source>
        <dbReference type="EMBL" id="EML1473555.1"/>
    </source>
</evidence>
<proteinExistence type="predicted"/>
<dbReference type="EMBL" id="LDZF01000020">
    <property type="protein sequence ID" value="KMK12235.1"/>
    <property type="molecule type" value="Genomic_DNA"/>
</dbReference>
<keyword evidence="3" id="KW-1185">Reference proteome</keyword>
<dbReference type="PATRIC" id="fig|61647.15.peg.2089"/>
<evidence type="ECO:0000313" key="2">
    <source>
        <dbReference type="EMBL" id="KMK12235.1"/>
    </source>
</evidence>